<keyword evidence="4" id="KW-1185">Reference proteome</keyword>
<proteinExistence type="inferred from homology"/>
<feature type="domain" description="G-patch" evidence="3">
    <location>
        <begin position="158"/>
        <end position="178"/>
    </location>
</feature>
<dbReference type="Pfam" id="PF26093">
    <property type="entry name" value="HTH_TGH"/>
    <property type="match status" value="1"/>
</dbReference>
<dbReference type="Pfam" id="PF07713">
    <property type="entry name" value="DUF1604"/>
    <property type="match status" value="1"/>
</dbReference>
<feature type="compositionally biased region" description="Basic residues" evidence="2">
    <location>
        <begin position="628"/>
        <end position="652"/>
    </location>
</feature>
<name>A0A915KDN5_ROMCU</name>
<dbReference type="GO" id="GO:0005634">
    <property type="term" value="C:nucleus"/>
    <property type="evidence" value="ECO:0007669"/>
    <property type="project" value="TreeGrafter"/>
</dbReference>
<evidence type="ECO:0000313" key="5">
    <source>
        <dbReference type="WBParaSite" id="nRc.2.0.1.t36044-RA"/>
    </source>
</evidence>
<dbReference type="PANTHER" id="PTHR13384">
    <property type="entry name" value="G PATCH DOMAIN-CONTAINING PROTEIN 1"/>
    <property type="match status" value="1"/>
</dbReference>
<dbReference type="InterPro" id="IPR011666">
    <property type="entry name" value="DUF1604"/>
</dbReference>
<dbReference type="WBParaSite" id="nRc.2.0.1.t36044-RA">
    <property type="protein sequence ID" value="nRc.2.0.1.t36044-RA"/>
    <property type="gene ID" value="nRc.2.0.1.g36044"/>
</dbReference>
<dbReference type="InterPro" id="IPR000467">
    <property type="entry name" value="G_patch_dom"/>
</dbReference>
<feature type="compositionally biased region" description="Acidic residues" evidence="2">
    <location>
        <begin position="565"/>
        <end position="574"/>
    </location>
</feature>
<dbReference type="OMA" id="DQQKPDT"/>
<accession>A0A915KDN5</accession>
<dbReference type="GO" id="GO:0006397">
    <property type="term" value="P:mRNA processing"/>
    <property type="evidence" value="ECO:0007669"/>
    <property type="project" value="InterPro"/>
</dbReference>
<dbReference type="AlphaFoldDB" id="A0A915KDN5"/>
<evidence type="ECO:0000259" key="3">
    <source>
        <dbReference type="PROSITE" id="PS50174"/>
    </source>
</evidence>
<evidence type="ECO:0000256" key="1">
    <source>
        <dbReference type="ARBA" id="ARBA00008600"/>
    </source>
</evidence>
<dbReference type="PROSITE" id="PS50174">
    <property type="entry name" value="G_PATCH"/>
    <property type="match status" value="1"/>
</dbReference>
<organism evidence="4 5">
    <name type="scientific">Romanomermis culicivorax</name>
    <name type="common">Nematode worm</name>
    <dbReference type="NCBI Taxonomy" id="13658"/>
    <lineage>
        <taxon>Eukaryota</taxon>
        <taxon>Metazoa</taxon>
        <taxon>Ecdysozoa</taxon>
        <taxon>Nematoda</taxon>
        <taxon>Enoplea</taxon>
        <taxon>Dorylaimia</taxon>
        <taxon>Mermithida</taxon>
        <taxon>Mermithoidea</taxon>
        <taxon>Mermithidae</taxon>
        <taxon>Romanomermis</taxon>
    </lineage>
</organism>
<dbReference type="GO" id="GO:0003723">
    <property type="term" value="F:RNA binding"/>
    <property type="evidence" value="ECO:0007669"/>
    <property type="project" value="TreeGrafter"/>
</dbReference>
<protein>
    <submittedName>
        <fullName evidence="5">G-patch domain-containing protein</fullName>
    </submittedName>
</protein>
<comment type="similarity">
    <text evidence="1">Belongs to the GPATCH1 family.</text>
</comment>
<dbReference type="Pfam" id="PF01585">
    <property type="entry name" value="G-patch"/>
    <property type="match status" value="1"/>
</dbReference>
<evidence type="ECO:0000256" key="2">
    <source>
        <dbReference type="SAM" id="MobiDB-lite"/>
    </source>
</evidence>
<evidence type="ECO:0000313" key="4">
    <source>
        <dbReference type="Proteomes" id="UP000887565"/>
    </source>
</evidence>
<sequence>MAQQQLNSLSIFGRSFEDLDESDQDGISKKPLNIENQIVTDEKGRRRFHGAFTGGFSAGYFNTVGSIEGWTPSTFKSGRNVKKPADDDNEETARLKKPEDFMDKEDLGDYGIAPRTVRTTKNFRDGDIKESRKHRLAWEHTELALEADRLAQLVKPVEDSVGVLLLRKMGWRPGKGVGPLISKQEDNDSFGPQNFKFAPEDVDFHIFQIKSDIHGLGYKGLDVEQHLKSNFKESALKMNEKQKKGIQGQAFGVGAFEEDDEDIYGLDDLTRYDFALESTSSRFKDDQVRGEKSTERSVWSFVSPLDRRRLELSKGEKWKKSSTNLDREMKIFEKDEKKNERFTSFMNYIKRGLHPLKPADLTDWEWEQEKSEFENRAPEKYQQLIRELNENQNLPLFRLKISQSAQKVIKNRFTKANFDDEEEAEKTEIGQNDLDKLKAVEMKMFGQLTREKHEWHPDKNLCKRWDVPNPYPQSEICGVPYLQKKSVSSTSQKKSLHDEIFGSNFSMTVDEFEIPNEKIVVQKSNLPSGNSNFEEILTENSSEKDILEKPRPPMDLFEAIFAASDYEESSEEEEKEKASSRSQNDNIGKFKPEEEKSEKIETETYGPAAPPMQNMDADILILGEKSHKTSRNKRHKKKSHKKHKKQKKNRRSSSRDDSSSSSYVSLVSAIAATRAAPLPLPSPACTMLTLKTRNPV</sequence>
<feature type="compositionally biased region" description="Basic and acidic residues" evidence="2">
    <location>
        <begin position="588"/>
        <end position="602"/>
    </location>
</feature>
<feature type="region of interest" description="Disordered" evidence="2">
    <location>
        <begin position="565"/>
        <end position="664"/>
    </location>
</feature>
<reference evidence="5" key="1">
    <citation type="submission" date="2022-11" db="UniProtKB">
        <authorList>
            <consortium name="WormBaseParasite"/>
        </authorList>
    </citation>
    <scope>IDENTIFICATION</scope>
</reference>
<dbReference type="PANTHER" id="PTHR13384:SF19">
    <property type="entry name" value="G PATCH DOMAIN-CONTAINING PROTEIN 1"/>
    <property type="match status" value="1"/>
</dbReference>
<dbReference type="Proteomes" id="UP000887565">
    <property type="component" value="Unplaced"/>
</dbReference>